<accession>A0A3Q0KQ53</accession>
<comment type="subcellular location">
    <subcellularLocation>
        <location evidence="1">Cytoplasm</location>
    </subcellularLocation>
</comment>
<evidence type="ECO:0000256" key="1">
    <source>
        <dbReference type="ARBA" id="ARBA00004496"/>
    </source>
</evidence>
<reference evidence="8" key="2">
    <citation type="submission" date="2018-12" db="UniProtKB">
        <authorList>
            <consortium name="WormBaseParasite"/>
        </authorList>
    </citation>
    <scope>IDENTIFICATION</scope>
    <source>
        <strain evidence="8">Puerto Rican</strain>
    </source>
</reference>
<dbReference type="InterPro" id="IPR011990">
    <property type="entry name" value="TPR-like_helical_dom_sf"/>
</dbReference>
<dbReference type="PANTHER" id="PTHR46630:SF1">
    <property type="entry name" value="TETRATRICOPEPTIDE REPEAT PROTEIN 29"/>
    <property type="match status" value="1"/>
</dbReference>
<name>A0A3Q0KQ53_SCHMA</name>
<evidence type="ECO:0000313" key="8">
    <source>
        <dbReference type="WBParaSite" id="Smp_151570.1"/>
    </source>
</evidence>
<evidence type="ECO:0000256" key="5">
    <source>
        <dbReference type="ARBA" id="ARBA00040665"/>
    </source>
</evidence>
<keyword evidence="3" id="KW-0677">Repeat</keyword>
<dbReference type="Gene3D" id="1.25.40.10">
    <property type="entry name" value="Tetratricopeptide repeat domain"/>
    <property type="match status" value="1"/>
</dbReference>
<dbReference type="InParanoid" id="A0A3Q0KQ53"/>
<dbReference type="Proteomes" id="UP000008854">
    <property type="component" value="Unassembled WGS sequence"/>
</dbReference>
<evidence type="ECO:0000256" key="2">
    <source>
        <dbReference type="ARBA" id="ARBA00022490"/>
    </source>
</evidence>
<dbReference type="PANTHER" id="PTHR46630">
    <property type="entry name" value="TETRATRICOPEPTIDE REPEAT PROTEIN 29"/>
    <property type="match status" value="1"/>
</dbReference>
<organism evidence="7 8">
    <name type="scientific">Schistosoma mansoni</name>
    <name type="common">Blood fluke</name>
    <dbReference type="NCBI Taxonomy" id="6183"/>
    <lineage>
        <taxon>Eukaryota</taxon>
        <taxon>Metazoa</taxon>
        <taxon>Spiralia</taxon>
        <taxon>Lophotrochozoa</taxon>
        <taxon>Platyhelminthes</taxon>
        <taxon>Trematoda</taxon>
        <taxon>Digenea</taxon>
        <taxon>Strigeidida</taxon>
        <taxon>Schistosomatoidea</taxon>
        <taxon>Schistosomatidae</taxon>
        <taxon>Schistosoma</taxon>
    </lineage>
</organism>
<keyword evidence="2" id="KW-0963">Cytoplasm</keyword>
<evidence type="ECO:0000313" key="7">
    <source>
        <dbReference type="Proteomes" id="UP000008854"/>
    </source>
</evidence>
<reference evidence="7" key="1">
    <citation type="journal article" date="2012" name="PLoS Negl. Trop. Dis.">
        <title>A systematically improved high quality genome and transcriptome of the human blood fluke Schistosoma mansoni.</title>
        <authorList>
            <person name="Protasio A.V."/>
            <person name="Tsai I.J."/>
            <person name="Babbage A."/>
            <person name="Nichol S."/>
            <person name="Hunt M."/>
            <person name="Aslett M.A."/>
            <person name="De Silva N."/>
            <person name="Velarde G.S."/>
            <person name="Anderson T.J."/>
            <person name="Clark R.C."/>
            <person name="Davidson C."/>
            <person name="Dillon G.P."/>
            <person name="Holroyd N.E."/>
            <person name="LoVerde P.T."/>
            <person name="Lloyd C."/>
            <person name="McQuillan J."/>
            <person name="Oliveira G."/>
            <person name="Otto T.D."/>
            <person name="Parker-Manuel S.J."/>
            <person name="Quail M.A."/>
            <person name="Wilson R.A."/>
            <person name="Zerlotini A."/>
            <person name="Dunne D.W."/>
            <person name="Berriman M."/>
        </authorList>
    </citation>
    <scope>NUCLEOTIDE SEQUENCE [LARGE SCALE GENOMIC DNA]</scope>
    <source>
        <strain evidence="7">Puerto Rican</strain>
    </source>
</reference>
<comment type="function">
    <text evidence="6">Axonemal protein which is implicated in axonemal and/or peri-axonemal structure assembly and regulates flagellum assembly and beating and therefore sperm motility.</text>
</comment>
<dbReference type="InterPro" id="IPR051476">
    <property type="entry name" value="Bac_ResReg_Asp_Phosphatase"/>
</dbReference>
<evidence type="ECO:0000256" key="6">
    <source>
        <dbReference type="ARBA" id="ARBA00044739"/>
    </source>
</evidence>
<dbReference type="GO" id="GO:0005737">
    <property type="term" value="C:cytoplasm"/>
    <property type="evidence" value="ECO:0007669"/>
    <property type="project" value="UniProtKB-SubCell"/>
</dbReference>
<evidence type="ECO:0000256" key="3">
    <source>
        <dbReference type="ARBA" id="ARBA00022737"/>
    </source>
</evidence>
<dbReference type="SUPFAM" id="SSF48452">
    <property type="entry name" value="TPR-like"/>
    <property type="match status" value="1"/>
</dbReference>
<protein>
    <recommendedName>
        <fullName evidence="5">Tetratricopeptide repeat protein 29</fullName>
    </recommendedName>
</protein>
<keyword evidence="4" id="KW-0802">TPR repeat</keyword>
<evidence type="ECO:0000256" key="4">
    <source>
        <dbReference type="ARBA" id="ARBA00022803"/>
    </source>
</evidence>
<dbReference type="GO" id="GO:0003341">
    <property type="term" value="P:cilium movement"/>
    <property type="evidence" value="ECO:0007669"/>
    <property type="project" value="TreeGrafter"/>
</dbReference>
<dbReference type="GO" id="GO:0005929">
    <property type="term" value="C:cilium"/>
    <property type="evidence" value="ECO:0007669"/>
    <property type="project" value="TreeGrafter"/>
</dbReference>
<proteinExistence type="predicted"/>
<sequence>MVIFQMTSNSDSNKASHDLSSEYISDGKIENAHCIQLKDGQQEVTGSLQNDNIDACLLPQLTRSDINRYRLKFHENLLLNILQNGYHKTYSELFNLIDYEKKQRMNSGNPSSSSSYWSIEPLTERHQLLYQIMIHLMNAEHSNHSNNIEDVYKEYLYIAGLFRLNVNDQWLLEMYLQKCLKIVTKGYTAIKNMIMIKTQLNNIDKTQFNSLNEIKHSLKKRLFEAIYHNATYLFETGKYLQSLELYKQLQKKLEKHKTILQPSINPYDKHQMNIPLYIVCYEQICRIILTIYQPNKEYQMDELLSNLNEALKYAEKAENQKLVGLCNKQISQVYQNHKEYEMALKLAQQYFDIAERSNDILEKIEACKLLGSINENLSKLDEAEQNYITIIEYTKLLFNNNPEKLVEAYELLSKFYILNTNKYELAKLTTENGLLKYTTELNENDNYYNQLKLWYSISKSKLIESDYINIIIAGQYNSNDMLNLIKWKDTRSNLPLYDKDHFMKVTYDSFTKKRNEISQSRSTHILNS</sequence>
<dbReference type="AlphaFoldDB" id="A0A3Q0KQ53"/>
<dbReference type="WBParaSite" id="Smp_151570.1">
    <property type="protein sequence ID" value="Smp_151570.1"/>
    <property type="gene ID" value="Smp_151570"/>
</dbReference>
<keyword evidence="7" id="KW-1185">Reference proteome</keyword>